<dbReference type="Pfam" id="PF13456">
    <property type="entry name" value="RVT_3"/>
    <property type="match status" value="1"/>
</dbReference>
<comment type="caution">
    <text evidence="2">The sequence shown here is derived from an EMBL/GenBank/DDBJ whole genome shotgun (WGS) entry which is preliminary data.</text>
</comment>
<dbReference type="Proteomes" id="UP000447833">
    <property type="component" value="Unassembled WGS sequence"/>
</dbReference>
<evidence type="ECO:0000313" key="3">
    <source>
        <dbReference type="Proteomes" id="UP000447833"/>
    </source>
</evidence>
<dbReference type="EMBL" id="WMEY01000003">
    <property type="protein sequence ID" value="MYL63923.1"/>
    <property type="molecule type" value="Genomic_DNA"/>
</dbReference>
<dbReference type="InterPro" id="IPR002156">
    <property type="entry name" value="RNaseH_domain"/>
</dbReference>
<accession>A0A845EZD4</accession>
<protein>
    <submittedName>
        <fullName evidence="2">Reverse transcriptase-like protein</fullName>
    </submittedName>
</protein>
<keyword evidence="2" id="KW-0548">Nucleotidyltransferase</keyword>
<dbReference type="CDD" id="cd09279">
    <property type="entry name" value="RNase_HI_like"/>
    <property type="match status" value="1"/>
</dbReference>
<dbReference type="AlphaFoldDB" id="A0A845EZD4"/>
<keyword evidence="2" id="KW-0808">Transferase</keyword>
<dbReference type="GO" id="GO:0004523">
    <property type="term" value="F:RNA-DNA hybrid ribonuclease activity"/>
    <property type="evidence" value="ECO:0007669"/>
    <property type="project" value="InterPro"/>
</dbReference>
<dbReference type="SUPFAM" id="SSF53098">
    <property type="entry name" value="Ribonuclease H-like"/>
    <property type="match status" value="1"/>
</dbReference>
<dbReference type="InterPro" id="IPR036397">
    <property type="entry name" value="RNaseH_sf"/>
</dbReference>
<feature type="domain" description="RNase H type-1" evidence="1">
    <location>
        <begin position="71"/>
        <end position="208"/>
    </location>
</feature>
<dbReference type="PANTHER" id="PTHR46387">
    <property type="entry name" value="POLYNUCLEOTIDYL TRANSFERASE, RIBONUCLEASE H-LIKE SUPERFAMILY PROTEIN"/>
    <property type="match status" value="1"/>
</dbReference>
<organism evidence="2 3">
    <name type="scientific">Guptibacillus hwajinpoensis</name>
    <dbReference type="NCBI Taxonomy" id="208199"/>
    <lineage>
        <taxon>Bacteria</taxon>
        <taxon>Bacillati</taxon>
        <taxon>Bacillota</taxon>
        <taxon>Bacilli</taxon>
        <taxon>Bacillales</taxon>
        <taxon>Guptibacillaceae</taxon>
        <taxon>Guptibacillus</taxon>
    </lineage>
</organism>
<name>A0A845EZD4_9BACL</name>
<dbReference type="NCBIfam" id="NF005822">
    <property type="entry name" value="PRK07708.1"/>
    <property type="match status" value="1"/>
</dbReference>
<dbReference type="GO" id="GO:0003676">
    <property type="term" value="F:nucleic acid binding"/>
    <property type="evidence" value="ECO:0007669"/>
    <property type="project" value="InterPro"/>
</dbReference>
<dbReference type="PROSITE" id="PS50879">
    <property type="entry name" value="RNASE_H_1"/>
    <property type="match status" value="1"/>
</dbReference>
<dbReference type="Gene3D" id="3.30.420.10">
    <property type="entry name" value="Ribonuclease H-like superfamily/Ribonuclease H"/>
    <property type="match status" value="1"/>
</dbReference>
<proteinExistence type="predicted"/>
<evidence type="ECO:0000259" key="1">
    <source>
        <dbReference type="PROSITE" id="PS50879"/>
    </source>
</evidence>
<dbReference type="InterPro" id="IPR012337">
    <property type="entry name" value="RNaseH-like_sf"/>
</dbReference>
<dbReference type="RefSeq" id="WP_160919398.1">
    <property type="nucleotide sequence ID" value="NZ_WMEY01000003.1"/>
</dbReference>
<reference evidence="2 3" key="1">
    <citation type="submission" date="2019-11" db="EMBL/GenBank/DDBJ databases">
        <title>Genome sequences of 17 halophilic strains isolated from different environments.</title>
        <authorList>
            <person name="Furrow R.E."/>
        </authorList>
    </citation>
    <scope>NUCLEOTIDE SEQUENCE [LARGE SCALE GENOMIC DNA]</scope>
    <source>
        <strain evidence="2 3">22506_14_FS</strain>
    </source>
</reference>
<evidence type="ECO:0000313" key="2">
    <source>
        <dbReference type="EMBL" id="MYL63923.1"/>
    </source>
</evidence>
<keyword evidence="2" id="KW-0695">RNA-directed DNA polymerase</keyword>
<gene>
    <name evidence="2" type="ORF">GLW07_11205</name>
</gene>
<sequence>MMDVIVKWKYKTPRGISSWMTSDEMPFNEAMLMARDIAKTGRSIDLYFLDNRGTKWSVKELETYMTKKQERPASIEIIFDGSFDKQTKKAGCGAVIYYYEGRKRKRIRINKALDYLENNNEAEYAALWLGLQEIKTIDVEDTEILIKGDSQVVINQLAGEWAVYEPLFTRWMDRIEDTLQQLRLQPVYKHISRDENKESHRLAKQALNGTEISSSIELDNE</sequence>
<dbReference type="PANTHER" id="PTHR46387:SF2">
    <property type="entry name" value="RIBONUCLEASE HI"/>
    <property type="match status" value="1"/>
</dbReference>
<dbReference type="GO" id="GO:0003964">
    <property type="term" value="F:RNA-directed DNA polymerase activity"/>
    <property type="evidence" value="ECO:0007669"/>
    <property type="project" value="UniProtKB-KW"/>
</dbReference>